<protein>
    <submittedName>
        <fullName evidence="2">Uncharacterized protein</fullName>
    </submittedName>
</protein>
<dbReference type="Proteomes" id="UP001189429">
    <property type="component" value="Unassembled WGS sequence"/>
</dbReference>
<organism evidence="2 3">
    <name type="scientific">Prorocentrum cordatum</name>
    <dbReference type="NCBI Taxonomy" id="2364126"/>
    <lineage>
        <taxon>Eukaryota</taxon>
        <taxon>Sar</taxon>
        <taxon>Alveolata</taxon>
        <taxon>Dinophyceae</taxon>
        <taxon>Prorocentrales</taxon>
        <taxon>Prorocentraceae</taxon>
        <taxon>Prorocentrum</taxon>
    </lineage>
</organism>
<accession>A0ABN9TLB9</accession>
<sequence>DQLSARVRARLLDQIGSGPSEPPRAPRPPRRRPQADSRPRAPPKPRTPWYLPPDKWFSKEASGETGEGGSVGFPYDGRYNARTAALDQDGGAEGGPPSQREKESLQIVEAYRQYMREENKRMVVKCQDGDEAAKSLAGEYEEQGVPQLDRRVYKKAVAAGRGEVFLAYWDGRDGTAEGWRFSSRVGGNQPTERPVQLYAVCPSDSAAPPGAGWRVPWDAAAPRPGFQVKEKPQRKPAFLQ</sequence>
<gene>
    <name evidence="2" type="ORF">PCOR1329_LOCUS39986</name>
</gene>
<dbReference type="EMBL" id="CAUYUJ010014827">
    <property type="protein sequence ID" value="CAK0846508.1"/>
    <property type="molecule type" value="Genomic_DNA"/>
</dbReference>
<name>A0ABN9TLB9_9DINO</name>
<reference evidence="2" key="1">
    <citation type="submission" date="2023-10" db="EMBL/GenBank/DDBJ databases">
        <authorList>
            <person name="Chen Y."/>
            <person name="Shah S."/>
            <person name="Dougan E. K."/>
            <person name="Thang M."/>
            <person name="Chan C."/>
        </authorList>
    </citation>
    <scope>NUCLEOTIDE SEQUENCE [LARGE SCALE GENOMIC DNA]</scope>
</reference>
<comment type="caution">
    <text evidence="2">The sequence shown here is derived from an EMBL/GenBank/DDBJ whole genome shotgun (WGS) entry which is preliminary data.</text>
</comment>
<evidence type="ECO:0000313" key="2">
    <source>
        <dbReference type="EMBL" id="CAK0846508.1"/>
    </source>
</evidence>
<feature type="region of interest" description="Disordered" evidence="1">
    <location>
        <begin position="1"/>
        <end position="104"/>
    </location>
</feature>
<feature type="non-terminal residue" evidence="2">
    <location>
        <position position="1"/>
    </location>
</feature>
<evidence type="ECO:0000313" key="3">
    <source>
        <dbReference type="Proteomes" id="UP001189429"/>
    </source>
</evidence>
<evidence type="ECO:0000256" key="1">
    <source>
        <dbReference type="SAM" id="MobiDB-lite"/>
    </source>
</evidence>
<keyword evidence="3" id="KW-1185">Reference proteome</keyword>
<proteinExistence type="predicted"/>